<keyword evidence="4" id="KW-1185">Reference proteome</keyword>
<dbReference type="FunFam" id="1.25.40.10:FF:000637">
    <property type="entry name" value="Pentatricopeptide repeat-containing protein"/>
    <property type="match status" value="1"/>
</dbReference>
<evidence type="ECO:0000313" key="4">
    <source>
        <dbReference type="Proteomes" id="UP000516437"/>
    </source>
</evidence>
<dbReference type="InterPro" id="IPR046960">
    <property type="entry name" value="PPR_At4g14850-like_plant"/>
</dbReference>
<feature type="repeat" description="PPR" evidence="2">
    <location>
        <begin position="165"/>
        <end position="195"/>
    </location>
</feature>
<dbReference type="FunFam" id="1.25.40.10:FF:000627">
    <property type="entry name" value="Pentatricopeptide repeat-containing protein"/>
    <property type="match status" value="1"/>
</dbReference>
<feature type="repeat" description="PPR" evidence="2">
    <location>
        <begin position="64"/>
        <end position="98"/>
    </location>
</feature>
<gene>
    <name evidence="3" type="ORF">CJ030_MR1G027499</name>
</gene>
<dbReference type="Pfam" id="PF20431">
    <property type="entry name" value="E_motif"/>
    <property type="match status" value="1"/>
</dbReference>
<dbReference type="InterPro" id="IPR002885">
    <property type="entry name" value="PPR_rpt"/>
</dbReference>
<dbReference type="GO" id="GO:0009451">
    <property type="term" value="P:RNA modification"/>
    <property type="evidence" value="ECO:0007669"/>
    <property type="project" value="InterPro"/>
</dbReference>
<proteinExistence type="predicted"/>
<evidence type="ECO:0000256" key="2">
    <source>
        <dbReference type="PROSITE-ProRule" id="PRU00708"/>
    </source>
</evidence>
<organism evidence="3 4">
    <name type="scientific">Morella rubra</name>
    <name type="common">Chinese bayberry</name>
    <dbReference type="NCBI Taxonomy" id="262757"/>
    <lineage>
        <taxon>Eukaryota</taxon>
        <taxon>Viridiplantae</taxon>
        <taxon>Streptophyta</taxon>
        <taxon>Embryophyta</taxon>
        <taxon>Tracheophyta</taxon>
        <taxon>Spermatophyta</taxon>
        <taxon>Magnoliopsida</taxon>
        <taxon>eudicotyledons</taxon>
        <taxon>Gunneridae</taxon>
        <taxon>Pentapetalae</taxon>
        <taxon>rosids</taxon>
        <taxon>fabids</taxon>
        <taxon>Fagales</taxon>
        <taxon>Myricaceae</taxon>
        <taxon>Morella</taxon>
    </lineage>
</organism>
<dbReference type="Gene3D" id="1.25.40.10">
    <property type="entry name" value="Tetratricopeptide repeat domain"/>
    <property type="match status" value="4"/>
</dbReference>
<dbReference type="EMBL" id="RXIC02000019">
    <property type="protein sequence ID" value="KAB1226618.1"/>
    <property type="molecule type" value="Genomic_DNA"/>
</dbReference>
<protein>
    <recommendedName>
        <fullName evidence="5">DYW domain-containing protein</fullName>
    </recommendedName>
</protein>
<dbReference type="GO" id="GO:0003723">
    <property type="term" value="F:RNA binding"/>
    <property type="evidence" value="ECO:0007669"/>
    <property type="project" value="InterPro"/>
</dbReference>
<dbReference type="InterPro" id="IPR011990">
    <property type="entry name" value="TPR-like_helical_dom_sf"/>
</dbReference>
<dbReference type="OrthoDB" id="185373at2759"/>
<sequence length="779" mass="87515">MNNSLFTSLKNFASEGHLSKAFQTFSLIQLHASSFASFDLILHAISSLLLCCTNLKSLPQGIMHPLPWNLLISSYVGNGLFGEALSAYKQMVDKGIRPDRFTYPPVLKACGEELDMGFGRDVHKSINSSSSEWNLFVHNALVSMYGKFGAINVARSLFNQMPERDAVSWNTIISAYASRGMWGEAFELFERMRSTCNEVNIITWNTIAGGCLRTGNFKGSLDLLSQMRTRGIHLDSIAILIGLGACSHIGVIKLGKEIHAYGIRFCCDRFDNVKNALITMYSRCKDLNHAHILFRLTENKSLITWNSMLSGYSHMDQSEEASFLFREMLLSGIEPNFVTIASILPLCARVANLQHGKEFHCYILKQEGFRDYLLLWNALLDMYARSAKVLEAKKVFDSLRKRDEVTYTSLIAGYGMQGEGQAALKVFEEMERSQTIPDHVTMVAVLSACSHCGLVIQGQRIFEKMQSVYSISPRLEHYSCMVDLFGRAGLLNKAKEIITKMPYRPTSAMWATLLGACQIHRNTEIGEWAAEKLLEMRPENSGYYVLIANMYAAAGCWNNLAKVRTSMRDLGVKKDPGCAWVDVGTGFSPFVVDDTSNRHAQEIYSLLDGLTELMKDAGYVSIANIFGMPFGVDLECHLEKCRKNENCRSYLKLRYYSKVAIACWAQLAETLGLIIGDLGYAWNICKYMPDLAALFTHTLSMLAAALRRCAFAGILELSARSDERLGFFSCLILLSTFYTDQKKAPSKENIHRAMDDIRGSIMEHKYYKENIFKASKSKK</sequence>
<dbReference type="PANTHER" id="PTHR47926:SF375">
    <property type="entry name" value="PENTATRICOPEPTIDE REPEAT-CONTAINING PROTEIN"/>
    <property type="match status" value="1"/>
</dbReference>
<comment type="caution">
    <text evidence="3">The sequence shown here is derived from an EMBL/GenBank/DDBJ whole genome shotgun (WGS) entry which is preliminary data.</text>
</comment>
<dbReference type="FunFam" id="1.25.40.10:FF:000393">
    <property type="entry name" value="Pentatricopeptide repeat-containing protein At1g20230"/>
    <property type="match status" value="1"/>
</dbReference>
<dbReference type="Proteomes" id="UP000516437">
    <property type="component" value="Chromosome 1"/>
</dbReference>
<accession>A0A6A1WS58</accession>
<reference evidence="3 4" key="1">
    <citation type="journal article" date="2019" name="Plant Biotechnol. J.">
        <title>The red bayberry genome and genetic basis of sex determination.</title>
        <authorList>
            <person name="Jia H.M."/>
            <person name="Jia H.J."/>
            <person name="Cai Q.L."/>
            <person name="Wang Y."/>
            <person name="Zhao H.B."/>
            <person name="Yang W.F."/>
            <person name="Wang G.Y."/>
            <person name="Li Y.H."/>
            <person name="Zhan D.L."/>
            <person name="Shen Y.T."/>
            <person name="Niu Q.F."/>
            <person name="Chang L."/>
            <person name="Qiu J."/>
            <person name="Zhao L."/>
            <person name="Xie H.B."/>
            <person name="Fu W.Y."/>
            <person name="Jin J."/>
            <person name="Li X.W."/>
            <person name="Jiao Y."/>
            <person name="Zhou C.C."/>
            <person name="Tu T."/>
            <person name="Chai C.Y."/>
            <person name="Gao J.L."/>
            <person name="Fan L.J."/>
            <person name="van de Weg E."/>
            <person name="Wang J.Y."/>
            <person name="Gao Z.S."/>
        </authorList>
    </citation>
    <scope>NUCLEOTIDE SEQUENCE [LARGE SCALE GENOMIC DNA]</scope>
    <source>
        <tissue evidence="3">Leaves</tissue>
    </source>
</reference>
<dbReference type="InterPro" id="IPR046848">
    <property type="entry name" value="E_motif"/>
</dbReference>
<dbReference type="PANTHER" id="PTHR47926">
    <property type="entry name" value="PENTATRICOPEPTIDE REPEAT-CONTAINING PROTEIN"/>
    <property type="match status" value="1"/>
</dbReference>
<dbReference type="PROSITE" id="PS51375">
    <property type="entry name" value="PPR"/>
    <property type="match status" value="5"/>
</dbReference>
<dbReference type="NCBIfam" id="TIGR00756">
    <property type="entry name" value="PPR"/>
    <property type="match status" value="5"/>
</dbReference>
<name>A0A6A1WS58_9ROSI</name>
<evidence type="ECO:0000256" key="1">
    <source>
        <dbReference type="ARBA" id="ARBA00022737"/>
    </source>
</evidence>
<keyword evidence="1" id="KW-0677">Repeat</keyword>
<dbReference type="Pfam" id="PF13041">
    <property type="entry name" value="PPR_2"/>
    <property type="match status" value="3"/>
</dbReference>
<dbReference type="Pfam" id="PF01535">
    <property type="entry name" value="PPR"/>
    <property type="match status" value="5"/>
</dbReference>
<dbReference type="InterPro" id="IPR036397">
    <property type="entry name" value="RNaseH_sf"/>
</dbReference>
<feature type="repeat" description="PPR" evidence="2">
    <location>
        <begin position="403"/>
        <end position="437"/>
    </location>
</feature>
<dbReference type="AlphaFoldDB" id="A0A6A1WS58"/>
<feature type="repeat" description="PPR" evidence="2">
    <location>
        <begin position="301"/>
        <end position="335"/>
    </location>
</feature>
<evidence type="ECO:0000313" key="3">
    <source>
        <dbReference type="EMBL" id="KAB1226618.1"/>
    </source>
</evidence>
<feature type="repeat" description="PPR" evidence="2">
    <location>
        <begin position="200"/>
        <end position="234"/>
    </location>
</feature>
<dbReference type="Gene3D" id="3.30.420.10">
    <property type="entry name" value="Ribonuclease H-like superfamily/Ribonuclease H"/>
    <property type="match status" value="1"/>
</dbReference>
<evidence type="ECO:0008006" key="5">
    <source>
        <dbReference type="Google" id="ProtNLM"/>
    </source>
</evidence>